<dbReference type="PANTHER" id="PTHR34295:SF1">
    <property type="entry name" value="BIOTIN TRANSPORTER BIOY"/>
    <property type="match status" value="1"/>
</dbReference>
<accession>A0A382PTT0</accession>
<protein>
    <recommendedName>
        <fullName evidence="3">Biotin transporter BioY</fullName>
    </recommendedName>
</protein>
<organism evidence="2">
    <name type="scientific">marine metagenome</name>
    <dbReference type="NCBI Taxonomy" id="408172"/>
    <lineage>
        <taxon>unclassified sequences</taxon>
        <taxon>metagenomes</taxon>
        <taxon>ecological metagenomes</taxon>
    </lineage>
</organism>
<dbReference type="GO" id="GO:0015225">
    <property type="term" value="F:biotin transmembrane transporter activity"/>
    <property type="evidence" value="ECO:0007669"/>
    <property type="project" value="InterPro"/>
</dbReference>
<proteinExistence type="predicted"/>
<keyword evidence="1" id="KW-0812">Transmembrane</keyword>
<gene>
    <name evidence="2" type="ORF">METZ01_LOCUS329054</name>
</gene>
<reference evidence="2" key="1">
    <citation type="submission" date="2018-05" db="EMBL/GenBank/DDBJ databases">
        <authorList>
            <person name="Lanie J.A."/>
            <person name="Ng W.-L."/>
            <person name="Kazmierczak K.M."/>
            <person name="Andrzejewski T.M."/>
            <person name="Davidsen T.M."/>
            <person name="Wayne K.J."/>
            <person name="Tettelin H."/>
            <person name="Glass J.I."/>
            <person name="Rusch D."/>
            <person name="Podicherti R."/>
            <person name="Tsui H.-C.T."/>
            <person name="Winkler M.E."/>
        </authorList>
    </citation>
    <scope>NUCLEOTIDE SEQUENCE</scope>
</reference>
<keyword evidence="1" id="KW-1133">Transmembrane helix</keyword>
<dbReference type="EMBL" id="UINC01109402">
    <property type="protein sequence ID" value="SVC76200.1"/>
    <property type="molecule type" value="Genomic_DNA"/>
</dbReference>
<dbReference type="GO" id="GO:0005886">
    <property type="term" value="C:plasma membrane"/>
    <property type="evidence" value="ECO:0007669"/>
    <property type="project" value="InterPro"/>
</dbReference>
<keyword evidence="1" id="KW-0472">Membrane</keyword>
<feature type="transmembrane region" description="Helical" evidence="1">
    <location>
        <begin position="20"/>
        <end position="42"/>
    </location>
</feature>
<evidence type="ECO:0000313" key="2">
    <source>
        <dbReference type="EMBL" id="SVC76200.1"/>
    </source>
</evidence>
<feature type="non-terminal residue" evidence="2">
    <location>
        <position position="129"/>
    </location>
</feature>
<name>A0A382PTT0_9ZZZZ</name>
<dbReference type="PANTHER" id="PTHR34295">
    <property type="entry name" value="BIOTIN TRANSPORTER BIOY"/>
    <property type="match status" value="1"/>
</dbReference>
<feature type="transmembrane region" description="Helical" evidence="1">
    <location>
        <begin position="54"/>
        <end position="77"/>
    </location>
</feature>
<evidence type="ECO:0000256" key="1">
    <source>
        <dbReference type="SAM" id="Phobius"/>
    </source>
</evidence>
<dbReference type="Gene3D" id="1.10.1760.20">
    <property type="match status" value="1"/>
</dbReference>
<dbReference type="InterPro" id="IPR003784">
    <property type="entry name" value="BioY"/>
</dbReference>
<dbReference type="AlphaFoldDB" id="A0A382PTT0"/>
<dbReference type="Pfam" id="PF02632">
    <property type="entry name" value="BioY"/>
    <property type="match status" value="1"/>
</dbReference>
<evidence type="ECO:0008006" key="3">
    <source>
        <dbReference type="Google" id="ProtNLM"/>
    </source>
</evidence>
<sequence>MKNNTTLINSVLSTYNVNTYIKNISLVLFGTLLLALSSKVQVPFWPVPMTMQTFIVFIIGMAYGWRLAFFTLVAYLFEGALGLPVFAKGGGLLYLTGPTAGYLYGMTAAAVVIGFFAELGYNESYFKSL</sequence>